<feature type="domain" description="Enoyl reductase (ER)" evidence="3">
    <location>
        <begin position="10"/>
        <end position="308"/>
    </location>
</feature>
<dbReference type="EMBL" id="AP018448">
    <property type="protein sequence ID" value="BBC38520.1"/>
    <property type="molecule type" value="Genomic_DNA"/>
</dbReference>
<sequence>MRAVVYRSLGSPDVVEVADVDKPVPGLSEIRIKVQAATLNPTDAAAWSGGYFPAPPEGAAYGLGWEVAGVVDAVGPGIHWTPGQAVIAFSHGVPLGLNRGQAEYIVVPSQAVAAAPAGVDPAHAATIPLNGLTAAQSVELLGIQAGQTVLITGAEGAVGGYAVQLAKRRGAVVIANDLSPDGEFATQVAGADVYLPASQPLVEAVRKVRPEGVDAVLDTAMLGQAVIGAVADGGRFVTTRIDALPQTERDIRVLLTQVGPDGAMLSTLSDLAAAGDLALRVAETYPLQDASKAYAHMTRGGFQGRVVLTME</sequence>
<accession>A0ABN5VZ21</accession>
<dbReference type="Pfam" id="PF13602">
    <property type="entry name" value="ADH_zinc_N_2"/>
    <property type="match status" value="1"/>
</dbReference>
<dbReference type="PANTHER" id="PTHR48106:SF18">
    <property type="entry name" value="QUINONE OXIDOREDUCTASE PIG3"/>
    <property type="match status" value="1"/>
</dbReference>
<dbReference type="Gene3D" id="3.40.50.720">
    <property type="entry name" value="NAD(P)-binding Rossmann-like Domain"/>
    <property type="match status" value="1"/>
</dbReference>
<evidence type="ECO:0000256" key="1">
    <source>
        <dbReference type="ARBA" id="ARBA00022857"/>
    </source>
</evidence>
<name>A0ABN5VZ21_9ACTN</name>
<keyword evidence="2" id="KW-0560">Oxidoreductase</keyword>
<evidence type="ECO:0000259" key="3">
    <source>
        <dbReference type="SMART" id="SM00829"/>
    </source>
</evidence>
<dbReference type="PANTHER" id="PTHR48106">
    <property type="entry name" value="QUINONE OXIDOREDUCTASE PIG3-RELATED"/>
    <property type="match status" value="1"/>
</dbReference>
<keyword evidence="1" id="KW-0521">NADP</keyword>
<reference evidence="4 5" key="2">
    <citation type="journal article" date="2023" name="ChemBioChem">
        <title>Acyltransferase Domain Exchange between Two Independent Type I Polyketide Synthases in the Same Producer Strain of Macrolide Antibiotics.</title>
        <authorList>
            <person name="Kudo F."/>
            <person name="Kishikawa K."/>
            <person name="Tsuboi K."/>
            <person name="Kido T."/>
            <person name="Usui T."/>
            <person name="Hashimoto J."/>
            <person name="Shin-Ya K."/>
            <person name="Miyanaga A."/>
            <person name="Eguchi T."/>
        </authorList>
    </citation>
    <scope>NUCLEOTIDE SEQUENCE [LARGE SCALE GENOMIC DNA]</scope>
    <source>
        <strain evidence="4 5">A-8890</strain>
    </source>
</reference>
<dbReference type="Proteomes" id="UP001321542">
    <property type="component" value="Chromosome"/>
</dbReference>
<dbReference type="Gene3D" id="3.90.180.10">
    <property type="entry name" value="Medium-chain alcohol dehydrogenases, catalytic domain"/>
    <property type="match status" value="1"/>
</dbReference>
<protein>
    <recommendedName>
        <fullName evidence="3">Enoyl reductase (ER) domain-containing protein</fullName>
    </recommendedName>
</protein>
<dbReference type="InterPro" id="IPR011032">
    <property type="entry name" value="GroES-like_sf"/>
</dbReference>
<dbReference type="CDD" id="cd05289">
    <property type="entry name" value="MDR_like_2"/>
    <property type="match status" value="1"/>
</dbReference>
<keyword evidence="5" id="KW-1185">Reference proteome</keyword>
<proteinExistence type="predicted"/>
<dbReference type="Pfam" id="PF08240">
    <property type="entry name" value="ADH_N"/>
    <property type="match status" value="1"/>
</dbReference>
<organism evidence="4 5">
    <name type="scientific">Streptomyces graminofaciens</name>
    <dbReference type="NCBI Taxonomy" id="68212"/>
    <lineage>
        <taxon>Bacteria</taxon>
        <taxon>Bacillati</taxon>
        <taxon>Actinomycetota</taxon>
        <taxon>Actinomycetes</taxon>
        <taxon>Kitasatosporales</taxon>
        <taxon>Streptomycetaceae</taxon>
        <taxon>Streptomyces</taxon>
    </lineage>
</organism>
<dbReference type="SUPFAM" id="SSF51735">
    <property type="entry name" value="NAD(P)-binding Rossmann-fold domains"/>
    <property type="match status" value="1"/>
</dbReference>
<evidence type="ECO:0000313" key="4">
    <source>
        <dbReference type="EMBL" id="BBC38520.1"/>
    </source>
</evidence>
<evidence type="ECO:0000256" key="2">
    <source>
        <dbReference type="ARBA" id="ARBA00023002"/>
    </source>
</evidence>
<evidence type="ECO:0000313" key="5">
    <source>
        <dbReference type="Proteomes" id="UP001321542"/>
    </source>
</evidence>
<dbReference type="SMART" id="SM00829">
    <property type="entry name" value="PKS_ER"/>
    <property type="match status" value="1"/>
</dbReference>
<dbReference type="SUPFAM" id="SSF50129">
    <property type="entry name" value="GroES-like"/>
    <property type="match status" value="1"/>
</dbReference>
<reference evidence="4 5" key="1">
    <citation type="journal article" date="2010" name="ChemBioChem">
        <title>Cloning and characterization of the biosynthetic gene cluster of 16-membered macrolide antibiotic FD-891: involvement of a dual functional cytochrome P450 monooxygenase catalyzing epoxidation and hydroxylation.</title>
        <authorList>
            <person name="Kudo F."/>
            <person name="Motegi A."/>
            <person name="Mizoue K."/>
            <person name="Eguchi T."/>
        </authorList>
    </citation>
    <scope>NUCLEOTIDE SEQUENCE [LARGE SCALE GENOMIC DNA]</scope>
    <source>
        <strain evidence="4 5">A-8890</strain>
    </source>
</reference>
<dbReference type="InterPro" id="IPR013154">
    <property type="entry name" value="ADH-like_N"/>
</dbReference>
<gene>
    <name evidence="4" type="ORF">SGFS_098140</name>
</gene>
<dbReference type="InterPro" id="IPR020843">
    <property type="entry name" value="ER"/>
</dbReference>
<dbReference type="RefSeq" id="WP_286259027.1">
    <property type="nucleotide sequence ID" value="NZ_AP018448.1"/>
</dbReference>
<dbReference type="InterPro" id="IPR036291">
    <property type="entry name" value="NAD(P)-bd_dom_sf"/>
</dbReference>